<evidence type="ECO:0000313" key="9">
    <source>
        <dbReference type="EMBL" id="GGK06801.1"/>
    </source>
</evidence>
<name>A0A8J3BA85_9BACI</name>
<dbReference type="GO" id="GO:0005615">
    <property type="term" value="C:extracellular space"/>
    <property type="evidence" value="ECO:0007669"/>
    <property type="project" value="TreeGrafter"/>
</dbReference>
<accession>A0A8J3BA85</accession>
<keyword evidence="6" id="KW-0482">Metalloprotease</keyword>
<dbReference type="Proteomes" id="UP000637720">
    <property type="component" value="Unassembled WGS sequence"/>
</dbReference>
<sequence length="307" mass="34604">MDARYTLADLERDLARLQARYAGLIERWEFGRSVENRPLHAVRVGTGTRCVLLNASHHAREWATTWLAVALLWRYAHAYATDARWDGVSVRALLDRVALVVVPVVNPDGVELATRGPAAVGVPEAQLRAMLCRNGWVRFDLWKANVRGVDLNRQYDAGWSGLRQVVDGPAAAFYPGTRPATEPEVQAMIALTQTLRPCATLAYHTAGEEIYWYFGQTGERLRRDRALAEGLARLTGYRLIPEDDRSAYGGGYTDWVIATFGVPAFTLEVGREPHPVDRRQFARIWRQNKEVPFYLLREVVRLGMGES</sequence>
<evidence type="ECO:0000256" key="1">
    <source>
        <dbReference type="ARBA" id="ARBA00001947"/>
    </source>
</evidence>
<dbReference type="GO" id="GO:0008270">
    <property type="term" value="F:zinc ion binding"/>
    <property type="evidence" value="ECO:0007669"/>
    <property type="project" value="InterPro"/>
</dbReference>
<keyword evidence="5" id="KW-0862">Zinc</keyword>
<dbReference type="PANTHER" id="PTHR11705">
    <property type="entry name" value="PROTEASE FAMILY M14 CARBOXYPEPTIDASE A,B"/>
    <property type="match status" value="1"/>
</dbReference>
<keyword evidence="4" id="KW-0378">Hydrolase</keyword>
<dbReference type="Pfam" id="PF00246">
    <property type="entry name" value="Peptidase_M14"/>
    <property type="match status" value="1"/>
</dbReference>
<gene>
    <name evidence="9" type="ORF">GCM10007043_21100</name>
</gene>
<evidence type="ECO:0000256" key="6">
    <source>
        <dbReference type="ARBA" id="ARBA00023049"/>
    </source>
</evidence>
<evidence type="ECO:0000313" key="10">
    <source>
        <dbReference type="Proteomes" id="UP000637720"/>
    </source>
</evidence>
<dbReference type="SMART" id="SM00631">
    <property type="entry name" value="Zn_pept"/>
    <property type="match status" value="1"/>
</dbReference>
<comment type="similarity">
    <text evidence="2 7">Belongs to the peptidase M14 family.</text>
</comment>
<reference evidence="9" key="1">
    <citation type="journal article" date="2014" name="Int. J. Syst. Evol. Microbiol.">
        <title>Complete genome sequence of Corynebacterium casei LMG S-19264T (=DSM 44701T), isolated from a smear-ripened cheese.</title>
        <authorList>
            <consortium name="US DOE Joint Genome Institute (JGI-PGF)"/>
            <person name="Walter F."/>
            <person name="Albersmeier A."/>
            <person name="Kalinowski J."/>
            <person name="Ruckert C."/>
        </authorList>
    </citation>
    <scope>NUCLEOTIDE SEQUENCE</scope>
    <source>
        <strain evidence="9">JCM 14719</strain>
    </source>
</reference>
<dbReference type="PROSITE" id="PS52035">
    <property type="entry name" value="PEPTIDASE_M14"/>
    <property type="match status" value="1"/>
</dbReference>
<proteinExistence type="inferred from homology"/>
<reference evidence="9" key="2">
    <citation type="submission" date="2020-09" db="EMBL/GenBank/DDBJ databases">
        <authorList>
            <person name="Sun Q."/>
            <person name="Ohkuma M."/>
        </authorList>
    </citation>
    <scope>NUCLEOTIDE SEQUENCE</scope>
    <source>
        <strain evidence="9">JCM 14719</strain>
    </source>
</reference>
<dbReference type="EMBL" id="BMOF01000057">
    <property type="protein sequence ID" value="GGK06801.1"/>
    <property type="molecule type" value="Genomic_DNA"/>
</dbReference>
<organism evidence="9 10">
    <name type="scientific">Calditerricola satsumensis</name>
    <dbReference type="NCBI Taxonomy" id="373054"/>
    <lineage>
        <taxon>Bacteria</taxon>
        <taxon>Bacillati</taxon>
        <taxon>Bacillota</taxon>
        <taxon>Bacilli</taxon>
        <taxon>Bacillales</taxon>
        <taxon>Bacillaceae</taxon>
        <taxon>Calditerricola</taxon>
    </lineage>
</organism>
<evidence type="ECO:0000256" key="3">
    <source>
        <dbReference type="ARBA" id="ARBA00022670"/>
    </source>
</evidence>
<evidence type="ECO:0000259" key="8">
    <source>
        <dbReference type="PROSITE" id="PS52035"/>
    </source>
</evidence>
<dbReference type="Gene3D" id="3.40.630.10">
    <property type="entry name" value="Zn peptidases"/>
    <property type="match status" value="1"/>
</dbReference>
<dbReference type="RefSeq" id="WP_188818026.1">
    <property type="nucleotide sequence ID" value="NZ_BMOF01000057.1"/>
</dbReference>
<comment type="caution">
    <text evidence="9">The sequence shown here is derived from an EMBL/GenBank/DDBJ whole genome shotgun (WGS) entry which is preliminary data.</text>
</comment>
<keyword evidence="10" id="KW-1185">Reference proteome</keyword>
<evidence type="ECO:0000256" key="7">
    <source>
        <dbReference type="PROSITE-ProRule" id="PRU01379"/>
    </source>
</evidence>
<comment type="cofactor">
    <cofactor evidence="1">
        <name>Zn(2+)</name>
        <dbReference type="ChEBI" id="CHEBI:29105"/>
    </cofactor>
</comment>
<evidence type="ECO:0000256" key="4">
    <source>
        <dbReference type="ARBA" id="ARBA00022801"/>
    </source>
</evidence>
<dbReference type="InterPro" id="IPR000834">
    <property type="entry name" value="Peptidase_M14"/>
</dbReference>
<dbReference type="SUPFAM" id="SSF53187">
    <property type="entry name" value="Zn-dependent exopeptidases"/>
    <property type="match status" value="1"/>
</dbReference>
<protein>
    <recommendedName>
        <fullName evidence="8">Peptidase M14 domain-containing protein</fullName>
    </recommendedName>
</protein>
<dbReference type="PANTHER" id="PTHR11705:SF143">
    <property type="entry name" value="SLL0236 PROTEIN"/>
    <property type="match status" value="1"/>
</dbReference>
<evidence type="ECO:0000256" key="5">
    <source>
        <dbReference type="ARBA" id="ARBA00022833"/>
    </source>
</evidence>
<evidence type="ECO:0000256" key="2">
    <source>
        <dbReference type="ARBA" id="ARBA00005988"/>
    </source>
</evidence>
<feature type="active site" description="Proton donor/acceptor" evidence="7">
    <location>
        <position position="268"/>
    </location>
</feature>
<dbReference type="GO" id="GO:0006508">
    <property type="term" value="P:proteolysis"/>
    <property type="evidence" value="ECO:0007669"/>
    <property type="project" value="UniProtKB-KW"/>
</dbReference>
<feature type="domain" description="Peptidase M14" evidence="8">
    <location>
        <begin position="3"/>
        <end position="299"/>
    </location>
</feature>
<dbReference type="AlphaFoldDB" id="A0A8J3BA85"/>
<keyword evidence="3" id="KW-0645">Protease</keyword>
<dbReference type="GO" id="GO:0004181">
    <property type="term" value="F:metallocarboxypeptidase activity"/>
    <property type="evidence" value="ECO:0007669"/>
    <property type="project" value="InterPro"/>
</dbReference>